<reference evidence="1" key="1">
    <citation type="submission" date="2021-01" db="EMBL/GenBank/DDBJ databases">
        <title>Whole genome shotgun sequence of Actinocatenispora rupis NBRC 107355.</title>
        <authorList>
            <person name="Komaki H."/>
            <person name="Tamura T."/>
        </authorList>
    </citation>
    <scope>NUCLEOTIDE SEQUENCE</scope>
    <source>
        <strain evidence="1">NBRC 107355</strain>
    </source>
</reference>
<proteinExistence type="predicted"/>
<gene>
    <name evidence="1" type="ORF">Aru02nite_60380</name>
</gene>
<evidence type="ECO:0000313" key="1">
    <source>
        <dbReference type="EMBL" id="GID15149.1"/>
    </source>
</evidence>
<accession>A0A8J3NGS1</accession>
<keyword evidence="2" id="KW-1185">Reference proteome</keyword>
<protein>
    <recommendedName>
        <fullName evidence="3">mRNA interferase MazF</fullName>
    </recommendedName>
</protein>
<comment type="caution">
    <text evidence="1">The sequence shown here is derived from an EMBL/GenBank/DDBJ whole genome shotgun (WGS) entry which is preliminary data.</text>
</comment>
<dbReference type="RefSeq" id="WP_203663308.1">
    <property type="nucleotide sequence ID" value="NZ_BAAAZM010000001.1"/>
</dbReference>
<dbReference type="AlphaFoldDB" id="A0A8J3NGS1"/>
<sequence>MRRGAIYRYEPKGSPRRRDVLIVSADGINDSTRSWLYALDVRDGDSGDLLTVRLPDGRWADGCSLTRVYRDWLTGPAQGHVDRETLHHIEAMLRSGLDL</sequence>
<dbReference type="Proteomes" id="UP000612808">
    <property type="component" value="Unassembled WGS sequence"/>
</dbReference>
<dbReference type="EMBL" id="BOMB01000038">
    <property type="protein sequence ID" value="GID15149.1"/>
    <property type="molecule type" value="Genomic_DNA"/>
</dbReference>
<evidence type="ECO:0008006" key="3">
    <source>
        <dbReference type="Google" id="ProtNLM"/>
    </source>
</evidence>
<organism evidence="1 2">
    <name type="scientific">Actinocatenispora rupis</name>
    <dbReference type="NCBI Taxonomy" id="519421"/>
    <lineage>
        <taxon>Bacteria</taxon>
        <taxon>Bacillati</taxon>
        <taxon>Actinomycetota</taxon>
        <taxon>Actinomycetes</taxon>
        <taxon>Micromonosporales</taxon>
        <taxon>Micromonosporaceae</taxon>
        <taxon>Actinocatenispora</taxon>
    </lineage>
</organism>
<name>A0A8J3NGS1_9ACTN</name>
<evidence type="ECO:0000313" key="2">
    <source>
        <dbReference type="Proteomes" id="UP000612808"/>
    </source>
</evidence>